<proteinExistence type="predicted"/>
<accession>A0ABU8SJ42</accession>
<evidence type="ECO:0000313" key="3">
    <source>
        <dbReference type="Proteomes" id="UP001370590"/>
    </source>
</evidence>
<dbReference type="Proteomes" id="UP001370590">
    <property type="component" value="Unassembled WGS sequence"/>
</dbReference>
<dbReference type="RefSeq" id="WP_339959750.1">
    <property type="nucleotide sequence ID" value="NZ_JAWMWH010000001.1"/>
</dbReference>
<comment type="caution">
    <text evidence="2">The sequence shown here is derived from an EMBL/GenBank/DDBJ whole genome shotgun (WGS) entry which is preliminary data.</text>
</comment>
<evidence type="ECO:0000259" key="1">
    <source>
        <dbReference type="PROSITE" id="PS51186"/>
    </source>
</evidence>
<dbReference type="InterPro" id="IPR000182">
    <property type="entry name" value="GNAT_dom"/>
</dbReference>
<dbReference type="PROSITE" id="PS51186">
    <property type="entry name" value="GNAT"/>
    <property type="match status" value="1"/>
</dbReference>
<dbReference type="SUPFAM" id="SSF55729">
    <property type="entry name" value="Acyl-CoA N-acyltransferases (Nat)"/>
    <property type="match status" value="1"/>
</dbReference>
<keyword evidence="3" id="KW-1185">Reference proteome</keyword>
<evidence type="ECO:0000313" key="2">
    <source>
        <dbReference type="EMBL" id="MEJ6399917.1"/>
    </source>
</evidence>
<dbReference type="Gene3D" id="3.40.630.30">
    <property type="match status" value="1"/>
</dbReference>
<dbReference type="CDD" id="cd04301">
    <property type="entry name" value="NAT_SF"/>
    <property type="match status" value="1"/>
</dbReference>
<sequence>MAEIYVRRGTASDLDSIMQIINEAKALLKADGSPQWQDGYPYVETLQADIDNHTNFVLIVDGKVAGTATLITTPEPNYATIDGSWKSDDQYATIHRIAISSHYRGQHLSSYFFSNLITITTLMGVHNVRFDTHPTNKRMQAIGKRFNFSYRGITQVDEPRDSNRYAYELNL</sequence>
<reference evidence="2 3" key="1">
    <citation type="submission" date="2023-10" db="EMBL/GenBank/DDBJ databases">
        <title>Nicoliella lavandulae sp. nov. isolated from Lavandula angustifolia flowers.</title>
        <authorList>
            <person name="Alcantara C."/>
            <person name="Zuniga M."/>
            <person name="Landete J.M."/>
            <person name="Monedero V."/>
        </authorList>
    </citation>
    <scope>NUCLEOTIDE SEQUENCE [LARGE SCALE GENOMIC DNA]</scope>
    <source>
        <strain evidence="2 3">Es01</strain>
    </source>
</reference>
<organism evidence="2 3">
    <name type="scientific">Nicoliella lavandulae</name>
    <dbReference type="NCBI Taxonomy" id="3082954"/>
    <lineage>
        <taxon>Bacteria</taxon>
        <taxon>Bacillati</taxon>
        <taxon>Bacillota</taxon>
        <taxon>Bacilli</taxon>
        <taxon>Lactobacillales</taxon>
        <taxon>Lactobacillaceae</taxon>
        <taxon>Nicoliella</taxon>
    </lineage>
</organism>
<feature type="domain" description="N-acetyltransferase" evidence="1">
    <location>
        <begin position="4"/>
        <end position="171"/>
    </location>
</feature>
<dbReference type="Pfam" id="PF00583">
    <property type="entry name" value="Acetyltransf_1"/>
    <property type="match status" value="1"/>
</dbReference>
<gene>
    <name evidence="2" type="ORF">R4146_01810</name>
</gene>
<dbReference type="InterPro" id="IPR016181">
    <property type="entry name" value="Acyl_CoA_acyltransferase"/>
</dbReference>
<name>A0ABU8SJ42_9LACO</name>
<protein>
    <submittedName>
        <fullName evidence="2">GNAT family N-acetyltransferase</fullName>
    </submittedName>
</protein>
<dbReference type="EMBL" id="JAWMWH010000001">
    <property type="protein sequence ID" value="MEJ6399917.1"/>
    <property type="molecule type" value="Genomic_DNA"/>
</dbReference>